<dbReference type="GO" id="GO:0060027">
    <property type="term" value="P:convergent extension involved in gastrulation"/>
    <property type="evidence" value="ECO:0007669"/>
    <property type="project" value="UniProtKB-ARBA"/>
</dbReference>
<keyword evidence="7" id="KW-0963">Cytoplasm</keyword>
<comment type="caution">
    <text evidence="27">The sequence shown here is derived from an EMBL/GenBank/DDBJ whole genome shotgun (WGS) entry which is preliminary data.</text>
</comment>
<dbReference type="EMBL" id="JAERUA010000001">
    <property type="protein sequence ID" value="KAI1904165.1"/>
    <property type="molecule type" value="Genomic_DNA"/>
</dbReference>
<dbReference type="CDD" id="cd11304">
    <property type="entry name" value="Cadherin_repeat"/>
    <property type="match status" value="3"/>
</dbReference>
<dbReference type="FunFam" id="2.60.40.60:FF:000095">
    <property type="entry name" value="Cadherin 13"/>
    <property type="match status" value="1"/>
</dbReference>
<protein>
    <recommendedName>
        <fullName evidence="20">Cadherin-1</fullName>
    </recommendedName>
</protein>
<dbReference type="FunFam" id="4.10.900.10:FF:000001">
    <property type="entry name" value="Cadherin 2"/>
    <property type="match status" value="1"/>
</dbReference>
<evidence type="ECO:0000256" key="5">
    <source>
        <dbReference type="ARBA" id="ARBA00004601"/>
    </source>
</evidence>
<dbReference type="SUPFAM" id="SSF49313">
    <property type="entry name" value="Cadherin-like"/>
    <property type="match status" value="6"/>
</dbReference>
<keyword evidence="12" id="KW-0967">Endosome</keyword>
<dbReference type="Pfam" id="PF00028">
    <property type="entry name" value="Cadherin"/>
    <property type="match status" value="4"/>
</dbReference>
<dbReference type="GO" id="GO:0007498">
    <property type="term" value="P:mesoderm development"/>
    <property type="evidence" value="ECO:0007669"/>
    <property type="project" value="UniProtKB-ARBA"/>
</dbReference>
<evidence type="ECO:0000256" key="6">
    <source>
        <dbReference type="ARBA" id="ARBA00022475"/>
    </source>
</evidence>
<feature type="transmembrane region" description="Helical" evidence="24">
    <location>
        <begin position="716"/>
        <end position="743"/>
    </location>
</feature>
<evidence type="ECO:0000256" key="20">
    <source>
        <dbReference type="ARBA" id="ARBA00023893"/>
    </source>
</evidence>
<keyword evidence="19" id="KW-0325">Glycoprotein</keyword>
<feature type="domain" description="Cadherin" evidence="26">
    <location>
        <begin position="196"/>
        <end position="278"/>
    </location>
</feature>
<evidence type="ECO:0000256" key="22">
    <source>
        <dbReference type="RuleBase" id="RU003318"/>
    </source>
</evidence>
<evidence type="ECO:0000256" key="11">
    <source>
        <dbReference type="ARBA" id="ARBA00022737"/>
    </source>
</evidence>
<dbReference type="GO" id="GO:0005912">
    <property type="term" value="C:adherens junction"/>
    <property type="evidence" value="ECO:0007669"/>
    <property type="project" value="UniProtKB-SubCell"/>
</dbReference>
<feature type="domain" description="Cadherin" evidence="26">
    <location>
        <begin position="391"/>
        <end position="502"/>
    </location>
</feature>
<dbReference type="GO" id="GO:0007398">
    <property type="term" value="P:ectoderm development"/>
    <property type="evidence" value="ECO:0007669"/>
    <property type="project" value="UniProtKB-ARBA"/>
</dbReference>
<keyword evidence="18 24" id="KW-0472">Membrane</keyword>
<dbReference type="GO" id="GO:0001841">
    <property type="term" value="P:neural tube formation"/>
    <property type="evidence" value="ECO:0007669"/>
    <property type="project" value="UniProtKB-ARBA"/>
</dbReference>
<feature type="domain" description="Cadherin" evidence="26">
    <location>
        <begin position="503"/>
        <end position="610"/>
    </location>
</feature>
<dbReference type="GO" id="GO:0016339">
    <property type="term" value="P:calcium-dependent cell-cell adhesion via plasma membrane cell adhesion molecules"/>
    <property type="evidence" value="ECO:0007669"/>
    <property type="project" value="TreeGrafter"/>
</dbReference>
<dbReference type="SMART" id="SM00112">
    <property type="entry name" value="CA"/>
    <property type="match status" value="4"/>
</dbReference>
<dbReference type="InterPro" id="IPR015919">
    <property type="entry name" value="Cadherin-like_sf"/>
</dbReference>
<dbReference type="PROSITE" id="PS00232">
    <property type="entry name" value="CADHERIN_1"/>
    <property type="match status" value="2"/>
</dbReference>
<dbReference type="Pfam" id="PF01049">
    <property type="entry name" value="CADH_Y-type_LIR"/>
    <property type="match status" value="1"/>
</dbReference>
<dbReference type="InterPro" id="IPR000233">
    <property type="entry name" value="Cadherin_Y-type_LIR"/>
</dbReference>
<keyword evidence="15" id="KW-0965">Cell junction</keyword>
<keyword evidence="6" id="KW-1003">Cell membrane</keyword>
<proteinExistence type="predicted"/>
<dbReference type="AlphaFoldDB" id="A0A8T3EAD2"/>
<dbReference type="GO" id="GO:0030010">
    <property type="term" value="P:establishment of cell polarity"/>
    <property type="evidence" value="ECO:0007669"/>
    <property type="project" value="UniProtKB-ARBA"/>
</dbReference>
<keyword evidence="8 22" id="KW-0812">Transmembrane</keyword>
<name>A0A8T3EAD2_9TELE</name>
<dbReference type="GO" id="GO:0055113">
    <property type="term" value="P:epiboly involved in gastrulation with mouth forming second"/>
    <property type="evidence" value="ECO:0007669"/>
    <property type="project" value="UniProtKB-ARBA"/>
</dbReference>
<dbReference type="PROSITE" id="PS50268">
    <property type="entry name" value="CADHERIN_2"/>
    <property type="match status" value="4"/>
</dbReference>
<dbReference type="GO" id="GO:0034332">
    <property type="term" value="P:adherens junction organization"/>
    <property type="evidence" value="ECO:0007669"/>
    <property type="project" value="UniProtKB-ARBA"/>
</dbReference>
<keyword evidence="11" id="KW-0677">Repeat</keyword>
<comment type="subcellular location">
    <subcellularLocation>
        <location evidence="4">Cell junction</location>
        <location evidence="4">Adherens junction</location>
    </subcellularLocation>
    <subcellularLocation>
        <location evidence="2 22">Cell membrane</location>
        <topology evidence="2 22">Single-pass type I membrane protein</topology>
    </subcellularLocation>
    <subcellularLocation>
        <location evidence="3">Cytoplasm</location>
    </subcellularLocation>
    <subcellularLocation>
        <location evidence="1">Endosome</location>
    </subcellularLocation>
    <subcellularLocation>
        <location evidence="5">Golgi apparatus</location>
        <location evidence="5">trans-Golgi network</location>
    </subcellularLocation>
</comment>
<dbReference type="Gene3D" id="4.10.900.10">
    <property type="entry name" value="TCF3-CBD (Catenin binding domain)"/>
    <property type="match status" value="1"/>
</dbReference>
<feature type="chain" id="PRO_5035714129" description="Cadherin-1" evidence="25">
    <location>
        <begin position="24"/>
        <end position="895"/>
    </location>
</feature>
<evidence type="ECO:0000256" key="24">
    <source>
        <dbReference type="SAM" id="Phobius"/>
    </source>
</evidence>
<sequence>MGGFRSLELATILIFQIITAGHSEGKESCKPGLSSEVFILRVNQNQGHEDKILGKVSFSDCSGQMRAHIKVDSGYFNVDQDGTLKLLKAVVSPDQHERILIHAVDSSGKELKAWVRVKHNPTSLQYSLPHHPHHHRPYVASDHPGEPSSMPSVEVLVFPQSSGGLSRRKRDWVIPPVNFPENDRGPFPKQMVQIRSNKDKTLKMEYKISGPGADEAPQGLFIIDKTSGWMYVTQPLDREKRDQYILLAHAVAVGEGVTEVPMEIIVRVIDQNDNRPEFTQDTFLGSIAEASPPGVEIMKVTANDKDESGSLNADIKYKILSQDPVLPNDNMFSINPVSGGIRLSSLGLDREKHPRYTLLIQAADMDGNGLTSTCKAIISVIDSNDNAPQFESSSYTASVPENEVGFVVVKMPVTDADEPHTPAWSTKYKIIEGNKGGFFNISTGPNKLEGIITTVKGLDFEKSTKYTLLVTVENDVPFSTRLLTSTATVIVNVEDENEAPVFTPVEKLIVRPEDLKAGSDLIRYTAVDPDTARKQTVRYKLGLDKAGWLNVSEDTGQITVKSPMDRESIFMEGGKYKAIIYAMDNDDVPATGTGTLLIELQDVNDNAPTIDQGDIRICNRNAQPVLLSVSDRDGPGFTSPFRVELQGLSKKNWTAKMNETRTGILLTLKTQLKADVYSVILNVFDSHGLSRENVVQATVCNCEGANVDCRIVAEPLIAMSVIYGVLGAVLSLLLLLLLLLLFLRMKRRSRKEEPLLEDEDVRDNIYCYDEEGGGEEDQDYDLSQLHRGMDNLKPEIFRNDVAPTYMIAPQYRPRPANPEEIGNFIEDNLMAADSDPTAPPYDSLLVFDYEGGGSNAGSLSSLNSSSSGDDQDYDYLNDWGPRFKKLADLYGSDND</sequence>
<dbReference type="GO" id="GO:0005509">
    <property type="term" value="F:calcium ion binding"/>
    <property type="evidence" value="ECO:0007669"/>
    <property type="project" value="UniProtKB-UniRule"/>
</dbReference>
<evidence type="ECO:0000256" key="25">
    <source>
        <dbReference type="SAM" id="SignalP"/>
    </source>
</evidence>
<dbReference type="GO" id="GO:0007156">
    <property type="term" value="P:homophilic cell adhesion via plasma membrane adhesion molecules"/>
    <property type="evidence" value="ECO:0007669"/>
    <property type="project" value="InterPro"/>
</dbReference>
<dbReference type="GO" id="GO:0008013">
    <property type="term" value="F:beta-catenin binding"/>
    <property type="evidence" value="ECO:0007669"/>
    <property type="project" value="TreeGrafter"/>
</dbReference>
<dbReference type="FunFam" id="2.60.40.60:FF:000019">
    <property type="entry name" value="Cadherin 2"/>
    <property type="match status" value="1"/>
</dbReference>
<evidence type="ECO:0000313" key="28">
    <source>
        <dbReference type="Proteomes" id="UP000829720"/>
    </source>
</evidence>
<keyword evidence="28" id="KW-1185">Reference proteome</keyword>
<dbReference type="PANTHER" id="PTHR24027:SF319">
    <property type="entry name" value="CADHERIN-1"/>
    <property type="match status" value="1"/>
</dbReference>
<gene>
    <name evidence="27" type="ORF">AGOR_G00002880</name>
</gene>
<dbReference type="InterPro" id="IPR027397">
    <property type="entry name" value="Catenin-bd_sf"/>
</dbReference>
<feature type="signal peptide" evidence="25">
    <location>
        <begin position="1"/>
        <end position="23"/>
    </location>
</feature>
<evidence type="ECO:0000256" key="19">
    <source>
        <dbReference type="ARBA" id="ARBA00023180"/>
    </source>
</evidence>
<evidence type="ECO:0000256" key="4">
    <source>
        <dbReference type="ARBA" id="ARBA00004536"/>
    </source>
</evidence>
<evidence type="ECO:0000256" key="13">
    <source>
        <dbReference type="ARBA" id="ARBA00022837"/>
    </source>
</evidence>
<dbReference type="GO" id="GO:0007043">
    <property type="term" value="P:cell-cell junction assembly"/>
    <property type="evidence" value="ECO:0007669"/>
    <property type="project" value="TreeGrafter"/>
</dbReference>
<keyword evidence="17" id="KW-0333">Golgi apparatus</keyword>
<keyword evidence="16 24" id="KW-1133">Transmembrane helix</keyword>
<evidence type="ECO:0000256" key="21">
    <source>
        <dbReference type="PROSITE-ProRule" id="PRU00043"/>
    </source>
</evidence>
<evidence type="ECO:0000256" key="15">
    <source>
        <dbReference type="ARBA" id="ARBA00022949"/>
    </source>
</evidence>
<dbReference type="GO" id="GO:0016342">
    <property type="term" value="C:catenin complex"/>
    <property type="evidence" value="ECO:0007669"/>
    <property type="project" value="TreeGrafter"/>
</dbReference>
<dbReference type="FunFam" id="2.60.40.60:FF:000022">
    <property type="entry name" value="Cadherin 2"/>
    <property type="match status" value="1"/>
</dbReference>
<dbReference type="GO" id="GO:0045296">
    <property type="term" value="F:cadherin binding"/>
    <property type="evidence" value="ECO:0007669"/>
    <property type="project" value="TreeGrafter"/>
</dbReference>
<dbReference type="GO" id="GO:0044331">
    <property type="term" value="P:cell-cell adhesion mediated by cadherin"/>
    <property type="evidence" value="ECO:0007669"/>
    <property type="project" value="TreeGrafter"/>
</dbReference>
<dbReference type="GO" id="GO:0042074">
    <property type="term" value="P:cell migration involved in gastrulation"/>
    <property type="evidence" value="ECO:0007669"/>
    <property type="project" value="UniProtKB-ARBA"/>
</dbReference>
<evidence type="ECO:0000256" key="14">
    <source>
        <dbReference type="ARBA" id="ARBA00022889"/>
    </source>
</evidence>
<reference evidence="27" key="1">
    <citation type="submission" date="2021-01" db="EMBL/GenBank/DDBJ databases">
        <authorList>
            <person name="Zahm M."/>
            <person name="Roques C."/>
            <person name="Cabau C."/>
            <person name="Klopp C."/>
            <person name="Donnadieu C."/>
            <person name="Jouanno E."/>
            <person name="Lampietro C."/>
            <person name="Louis A."/>
            <person name="Herpin A."/>
            <person name="Echchiki A."/>
            <person name="Berthelot C."/>
            <person name="Parey E."/>
            <person name="Roest-Crollius H."/>
            <person name="Braasch I."/>
            <person name="Postlethwait J."/>
            <person name="Bobe J."/>
            <person name="Montfort J."/>
            <person name="Bouchez O."/>
            <person name="Begum T."/>
            <person name="Mejri S."/>
            <person name="Adams A."/>
            <person name="Chen W.-J."/>
            <person name="Guiguen Y."/>
        </authorList>
    </citation>
    <scope>NUCLEOTIDE SEQUENCE</scope>
    <source>
        <tissue evidence="27">Blood</tissue>
    </source>
</reference>
<organism evidence="27 28">
    <name type="scientific">Albula goreensis</name>
    <dbReference type="NCBI Taxonomy" id="1534307"/>
    <lineage>
        <taxon>Eukaryota</taxon>
        <taxon>Metazoa</taxon>
        <taxon>Chordata</taxon>
        <taxon>Craniata</taxon>
        <taxon>Vertebrata</taxon>
        <taxon>Euteleostomi</taxon>
        <taxon>Actinopterygii</taxon>
        <taxon>Neopterygii</taxon>
        <taxon>Teleostei</taxon>
        <taxon>Albuliformes</taxon>
        <taxon>Albulidae</taxon>
        <taxon>Albula</taxon>
    </lineage>
</organism>
<evidence type="ECO:0000259" key="26">
    <source>
        <dbReference type="PROSITE" id="PS50268"/>
    </source>
</evidence>
<evidence type="ECO:0000256" key="18">
    <source>
        <dbReference type="ARBA" id="ARBA00023136"/>
    </source>
</evidence>
<feature type="domain" description="Cadherin" evidence="26">
    <location>
        <begin position="279"/>
        <end position="390"/>
    </location>
</feature>
<dbReference type="InterPro" id="IPR002126">
    <property type="entry name" value="Cadherin-like_dom"/>
</dbReference>
<dbReference type="GO" id="GO:0005768">
    <property type="term" value="C:endosome"/>
    <property type="evidence" value="ECO:0007669"/>
    <property type="project" value="UniProtKB-SubCell"/>
</dbReference>
<keyword evidence="13 21" id="KW-0106">Calcium</keyword>
<evidence type="ECO:0000256" key="10">
    <source>
        <dbReference type="ARBA" id="ARBA00022729"/>
    </source>
</evidence>
<evidence type="ECO:0000256" key="23">
    <source>
        <dbReference type="RuleBase" id="RU004357"/>
    </source>
</evidence>
<evidence type="ECO:0000256" key="3">
    <source>
        <dbReference type="ARBA" id="ARBA00004496"/>
    </source>
</evidence>
<dbReference type="Gene3D" id="2.60.40.60">
    <property type="entry name" value="Cadherins"/>
    <property type="match status" value="6"/>
</dbReference>
<dbReference type="FunFam" id="2.60.40.60:FF:000011">
    <property type="entry name" value="Cadherin 1"/>
    <property type="match status" value="1"/>
</dbReference>
<evidence type="ECO:0000256" key="12">
    <source>
        <dbReference type="ARBA" id="ARBA00022753"/>
    </source>
</evidence>
<dbReference type="GO" id="GO:0005794">
    <property type="term" value="C:Golgi apparatus"/>
    <property type="evidence" value="ECO:0007669"/>
    <property type="project" value="UniProtKB-SubCell"/>
</dbReference>
<keyword evidence="14 22" id="KW-0130">Cell adhesion</keyword>
<dbReference type="InterPro" id="IPR039808">
    <property type="entry name" value="Cadherin"/>
</dbReference>
<evidence type="ECO:0000313" key="27">
    <source>
        <dbReference type="EMBL" id="KAI1904165.1"/>
    </source>
</evidence>
<evidence type="ECO:0000256" key="7">
    <source>
        <dbReference type="ARBA" id="ARBA00022490"/>
    </source>
</evidence>
<dbReference type="OrthoDB" id="6079678at2759"/>
<dbReference type="Pfam" id="PF08758">
    <property type="entry name" value="Cadherin_pro"/>
    <property type="match status" value="1"/>
</dbReference>
<evidence type="ECO:0000256" key="1">
    <source>
        <dbReference type="ARBA" id="ARBA00004177"/>
    </source>
</evidence>
<dbReference type="GO" id="GO:0001764">
    <property type="term" value="P:neuron migration"/>
    <property type="evidence" value="ECO:0007669"/>
    <property type="project" value="UniProtKB-ARBA"/>
</dbReference>
<dbReference type="PANTHER" id="PTHR24027">
    <property type="entry name" value="CADHERIN-23"/>
    <property type="match status" value="1"/>
</dbReference>
<keyword evidence="9" id="KW-0479">Metal-binding</keyword>
<dbReference type="GO" id="GO:0000902">
    <property type="term" value="P:cell morphogenesis"/>
    <property type="evidence" value="ECO:0007669"/>
    <property type="project" value="TreeGrafter"/>
</dbReference>
<evidence type="ECO:0000256" key="8">
    <source>
        <dbReference type="ARBA" id="ARBA00022692"/>
    </source>
</evidence>
<comment type="function">
    <text evidence="23">Cadherins are calcium-dependent cell adhesion proteins.</text>
</comment>
<evidence type="ECO:0000256" key="2">
    <source>
        <dbReference type="ARBA" id="ARBA00004251"/>
    </source>
</evidence>
<evidence type="ECO:0000256" key="17">
    <source>
        <dbReference type="ARBA" id="ARBA00023034"/>
    </source>
</evidence>
<dbReference type="PRINTS" id="PR00205">
    <property type="entry name" value="CADHERIN"/>
</dbReference>
<dbReference type="Proteomes" id="UP000829720">
    <property type="component" value="Unassembled WGS sequence"/>
</dbReference>
<dbReference type="FunFam" id="2.60.40.60:FF:000031">
    <property type="entry name" value="Cadherin 3"/>
    <property type="match status" value="1"/>
</dbReference>
<evidence type="ECO:0000256" key="9">
    <source>
        <dbReference type="ARBA" id="ARBA00022723"/>
    </source>
</evidence>
<dbReference type="InterPro" id="IPR020894">
    <property type="entry name" value="Cadherin_CS"/>
</dbReference>
<dbReference type="SMART" id="SM01055">
    <property type="entry name" value="Cadherin_pro"/>
    <property type="match status" value="1"/>
</dbReference>
<evidence type="ECO:0000256" key="16">
    <source>
        <dbReference type="ARBA" id="ARBA00022989"/>
    </source>
</evidence>
<keyword evidence="10 25" id="KW-0732">Signal</keyword>
<dbReference type="InterPro" id="IPR014868">
    <property type="entry name" value="Cadherin_pro_dom"/>
</dbReference>
<accession>A0A8T3EAD2</accession>